<feature type="signal peptide" evidence="5">
    <location>
        <begin position="1"/>
        <end position="24"/>
    </location>
</feature>
<reference evidence="7 8" key="1">
    <citation type="journal article" date="2014" name="BMC Genomics">
        <title>Comparison of environmental and isolate Sulfobacillus genomes reveals diverse carbon, sulfur, nitrogen, and hydrogen metabolisms.</title>
        <authorList>
            <person name="Justice N.B."/>
            <person name="Norman A."/>
            <person name="Brown C.T."/>
            <person name="Singh A."/>
            <person name="Thomas B.C."/>
            <person name="Banfield J.F."/>
        </authorList>
    </citation>
    <scope>NUCLEOTIDE SEQUENCE [LARGE SCALE GENOMIC DNA]</scope>
    <source>
        <strain evidence="7">AMDSBA1</strain>
    </source>
</reference>
<dbReference type="PROSITE" id="PS51257">
    <property type="entry name" value="PROKAR_LIPOPROTEIN"/>
    <property type="match status" value="1"/>
</dbReference>
<dbReference type="Proteomes" id="UP000242699">
    <property type="component" value="Unassembled WGS sequence"/>
</dbReference>
<evidence type="ECO:0000259" key="6">
    <source>
        <dbReference type="Pfam" id="PF00496"/>
    </source>
</evidence>
<dbReference type="PIRSF" id="PIRSF002741">
    <property type="entry name" value="MppA"/>
    <property type="match status" value="1"/>
</dbReference>
<dbReference type="GO" id="GO:0030313">
    <property type="term" value="C:cell envelope"/>
    <property type="evidence" value="ECO:0007669"/>
    <property type="project" value="UniProtKB-SubCell"/>
</dbReference>
<evidence type="ECO:0000256" key="2">
    <source>
        <dbReference type="ARBA" id="ARBA00005695"/>
    </source>
</evidence>
<dbReference type="GO" id="GO:1904680">
    <property type="term" value="F:peptide transmembrane transporter activity"/>
    <property type="evidence" value="ECO:0007669"/>
    <property type="project" value="TreeGrafter"/>
</dbReference>
<dbReference type="SUPFAM" id="SSF53850">
    <property type="entry name" value="Periplasmic binding protein-like II"/>
    <property type="match status" value="1"/>
</dbReference>
<dbReference type="Pfam" id="PF00496">
    <property type="entry name" value="SBP_bac_5"/>
    <property type="match status" value="1"/>
</dbReference>
<evidence type="ECO:0000256" key="1">
    <source>
        <dbReference type="ARBA" id="ARBA00004196"/>
    </source>
</evidence>
<evidence type="ECO:0000313" key="7">
    <source>
        <dbReference type="EMBL" id="PSR31749.1"/>
    </source>
</evidence>
<sequence length="587" mass="63774">MRGKTSKKITLASALVVTASLALAGCGTTTTTSQAHPTSLKPQSGGTVVFALPADSNVNWYFPLMNGLNDSVYNAWVQNLMYKSLITLHSTGSINYQRSLASSIKPNAAGTKYVVTLHPNYKWSNGHSVTAKDVVFTWNLIKAASASNAPSPWPYVGAGTGDIPTGVKSVVANSTYQFTVTLNKPANQQWFIYNGLNQLTPLPQSVFDRYPTNMTQELTWLGKVATDPTSSVYHVVDGPFKLTQAVSSQKWTFVPNPTYGGHKAYVSKLIFQYETSGNAEFAALKTGSIQVGYLPNSLWGSRAALNANYNLSVENNLAYGDVLVNMNHGNSNASLNAPNGVGNIFKNLYVRQAMQMGINQNAINAASFHGNAVTEVGILPPKPKSIFFDPNLKTIYPYDPAKGVKLLKAHGWHEVNGVMTKGGQQLKFQLVYSSGSQSFVEEATLLQQGWAKEGIQVSLKAEPFSTIVGLTNNHWQMEDYGGISWGGSYPTGGGLFGKPGVGLDSQGYYNPTMAHLISLTHQPYATEKQSLQALYNFQAFVAHDLPVLWVPWPPAYNEVAKTVHIGSKYVSNPFTGGISPNYWWVSK</sequence>
<dbReference type="InterPro" id="IPR039424">
    <property type="entry name" value="SBP_5"/>
</dbReference>
<dbReference type="InterPro" id="IPR000914">
    <property type="entry name" value="SBP_5_dom"/>
</dbReference>
<dbReference type="GO" id="GO:0043190">
    <property type="term" value="C:ATP-binding cassette (ABC) transporter complex"/>
    <property type="evidence" value="ECO:0007669"/>
    <property type="project" value="InterPro"/>
</dbReference>
<name>A0A2T2XB80_9FIRM</name>
<comment type="subcellular location">
    <subcellularLocation>
        <location evidence="1">Cell envelope</location>
    </subcellularLocation>
</comment>
<evidence type="ECO:0000256" key="4">
    <source>
        <dbReference type="ARBA" id="ARBA00022729"/>
    </source>
</evidence>
<evidence type="ECO:0000256" key="3">
    <source>
        <dbReference type="ARBA" id="ARBA00022448"/>
    </source>
</evidence>
<evidence type="ECO:0000256" key="5">
    <source>
        <dbReference type="SAM" id="SignalP"/>
    </source>
</evidence>
<dbReference type="PANTHER" id="PTHR30290:SF10">
    <property type="entry name" value="PERIPLASMIC OLIGOPEPTIDE-BINDING PROTEIN-RELATED"/>
    <property type="match status" value="1"/>
</dbReference>
<dbReference type="Gene3D" id="3.10.105.10">
    <property type="entry name" value="Dipeptide-binding Protein, Domain 3"/>
    <property type="match status" value="1"/>
</dbReference>
<protein>
    <submittedName>
        <fullName evidence="7">ABC transporter substrate-binding protein</fullName>
    </submittedName>
</protein>
<dbReference type="GO" id="GO:0042597">
    <property type="term" value="C:periplasmic space"/>
    <property type="evidence" value="ECO:0007669"/>
    <property type="project" value="UniProtKB-ARBA"/>
</dbReference>
<dbReference type="EMBL" id="PXYT01000001">
    <property type="protein sequence ID" value="PSR31749.1"/>
    <property type="molecule type" value="Genomic_DNA"/>
</dbReference>
<dbReference type="GO" id="GO:0015833">
    <property type="term" value="P:peptide transport"/>
    <property type="evidence" value="ECO:0007669"/>
    <property type="project" value="TreeGrafter"/>
</dbReference>
<keyword evidence="3" id="KW-0813">Transport</keyword>
<organism evidence="7 8">
    <name type="scientific">Sulfobacillus benefaciens</name>
    <dbReference type="NCBI Taxonomy" id="453960"/>
    <lineage>
        <taxon>Bacteria</taxon>
        <taxon>Bacillati</taxon>
        <taxon>Bacillota</taxon>
        <taxon>Clostridia</taxon>
        <taxon>Eubacteriales</taxon>
        <taxon>Clostridiales Family XVII. Incertae Sedis</taxon>
        <taxon>Sulfobacillus</taxon>
    </lineage>
</organism>
<comment type="caution">
    <text evidence="7">The sequence shown here is derived from an EMBL/GenBank/DDBJ whole genome shotgun (WGS) entry which is preliminary data.</text>
</comment>
<dbReference type="Gene3D" id="3.40.190.10">
    <property type="entry name" value="Periplasmic binding protein-like II"/>
    <property type="match status" value="1"/>
</dbReference>
<feature type="chain" id="PRO_5038753631" evidence="5">
    <location>
        <begin position="25"/>
        <end position="587"/>
    </location>
</feature>
<accession>A0A2T2XB80</accession>
<gene>
    <name evidence="7" type="ORF">C7B43_00555</name>
</gene>
<keyword evidence="4 5" id="KW-0732">Signal</keyword>
<dbReference type="InterPro" id="IPR030678">
    <property type="entry name" value="Peptide/Ni-bd"/>
</dbReference>
<dbReference type="CDD" id="cd08513">
    <property type="entry name" value="PBP2_thermophilic_Hb8_like"/>
    <property type="match status" value="1"/>
</dbReference>
<comment type="similarity">
    <text evidence="2">Belongs to the bacterial solute-binding protein 5 family.</text>
</comment>
<feature type="domain" description="Solute-binding protein family 5" evidence="6">
    <location>
        <begin position="97"/>
        <end position="491"/>
    </location>
</feature>
<dbReference type="PANTHER" id="PTHR30290">
    <property type="entry name" value="PERIPLASMIC BINDING COMPONENT OF ABC TRANSPORTER"/>
    <property type="match status" value="1"/>
</dbReference>
<dbReference type="AlphaFoldDB" id="A0A2T2XB80"/>
<proteinExistence type="inferred from homology"/>
<evidence type="ECO:0000313" key="8">
    <source>
        <dbReference type="Proteomes" id="UP000242699"/>
    </source>
</evidence>